<evidence type="ECO:0000256" key="10">
    <source>
        <dbReference type="HAMAP-Rule" id="MF_00952"/>
    </source>
</evidence>
<organism evidence="13 14">
    <name type="scientific">Desulfohalobium retbaense (strain ATCC 49708 / DSM 5692 / JCM 16813 / HR100)</name>
    <dbReference type="NCBI Taxonomy" id="485915"/>
    <lineage>
        <taxon>Bacteria</taxon>
        <taxon>Pseudomonadati</taxon>
        <taxon>Thermodesulfobacteriota</taxon>
        <taxon>Desulfovibrionia</taxon>
        <taxon>Desulfovibrionales</taxon>
        <taxon>Desulfohalobiaceae</taxon>
        <taxon>Desulfohalobium</taxon>
    </lineage>
</organism>
<keyword evidence="4" id="KW-0863">Zinc-finger</keyword>
<dbReference type="KEGG" id="drt:Dret_0083"/>
<evidence type="ECO:0000256" key="7">
    <source>
        <dbReference type="ARBA" id="ARBA00023029"/>
    </source>
</evidence>
<dbReference type="PROSITE" id="PS52039">
    <property type="entry name" value="TOPO_IA_2"/>
    <property type="match status" value="1"/>
</dbReference>
<dbReference type="InterPro" id="IPR034149">
    <property type="entry name" value="TOPRIM_TopoI"/>
</dbReference>
<dbReference type="Gene3D" id="1.10.460.10">
    <property type="entry name" value="Topoisomerase I, domain 2"/>
    <property type="match status" value="1"/>
</dbReference>
<dbReference type="InterPro" id="IPR013825">
    <property type="entry name" value="Topo_IA_cen_sub2"/>
</dbReference>
<dbReference type="InterPro" id="IPR013824">
    <property type="entry name" value="Topo_IA_cen_sub1"/>
</dbReference>
<feature type="site" description="Interaction with DNA" evidence="10">
    <location>
        <position position="148"/>
    </location>
</feature>
<evidence type="ECO:0000259" key="12">
    <source>
        <dbReference type="PROSITE" id="PS52039"/>
    </source>
</evidence>
<dbReference type="InterPro" id="IPR028612">
    <property type="entry name" value="Topoisom_1_IA"/>
</dbReference>
<dbReference type="Pfam" id="PF01131">
    <property type="entry name" value="Topoisom_bac"/>
    <property type="match status" value="1"/>
</dbReference>
<dbReference type="PROSITE" id="PS50880">
    <property type="entry name" value="TOPRIM"/>
    <property type="match status" value="1"/>
</dbReference>
<dbReference type="HOGENOM" id="CLU_002929_4_3_7"/>
<comment type="catalytic activity">
    <reaction evidence="1 10">
        <text>ATP-independent breakage of single-stranded DNA, followed by passage and rejoining.</text>
        <dbReference type="EC" id="5.6.2.1"/>
    </reaction>
</comment>
<feature type="region of interest" description="Interaction with DNA" evidence="10">
    <location>
        <begin position="163"/>
        <end position="168"/>
    </location>
</feature>
<dbReference type="InterPro" id="IPR006171">
    <property type="entry name" value="TOPRIM_dom"/>
</dbReference>
<evidence type="ECO:0000259" key="11">
    <source>
        <dbReference type="PROSITE" id="PS50880"/>
    </source>
</evidence>
<evidence type="ECO:0000256" key="5">
    <source>
        <dbReference type="ARBA" id="ARBA00022833"/>
    </source>
</evidence>
<dbReference type="AlphaFoldDB" id="C8WZB0"/>
<feature type="site" description="Interaction with DNA" evidence="10">
    <location>
        <position position="139"/>
    </location>
</feature>
<evidence type="ECO:0000256" key="9">
    <source>
        <dbReference type="ARBA" id="ARBA00023235"/>
    </source>
</evidence>
<evidence type="ECO:0000256" key="4">
    <source>
        <dbReference type="ARBA" id="ARBA00022771"/>
    </source>
</evidence>
<dbReference type="InterPro" id="IPR023405">
    <property type="entry name" value="Topo_IA_core_domain"/>
</dbReference>
<dbReference type="InterPro" id="IPR003601">
    <property type="entry name" value="Topo_IA_2"/>
</dbReference>
<dbReference type="SUPFAM" id="SSF57783">
    <property type="entry name" value="Zinc beta-ribbon"/>
    <property type="match status" value="2"/>
</dbReference>
<evidence type="ECO:0000256" key="6">
    <source>
        <dbReference type="ARBA" id="ARBA00022842"/>
    </source>
</evidence>
<keyword evidence="7 10" id="KW-0799">Topoisomerase</keyword>
<dbReference type="GO" id="GO:0006265">
    <property type="term" value="P:DNA topological change"/>
    <property type="evidence" value="ECO:0007669"/>
    <property type="project" value="UniProtKB-UniRule"/>
</dbReference>
<protein>
    <recommendedName>
        <fullName evidence="10">DNA topoisomerase 1</fullName>
        <ecNumber evidence="10">5.6.2.1</ecNumber>
    </recommendedName>
    <alternativeName>
        <fullName evidence="10">DNA topoisomerase I</fullName>
    </alternativeName>
</protein>
<gene>
    <name evidence="10" type="primary">topA</name>
    <name evidence="13" type="ordered locus">Dret_0083</name>
</gene>
<dbReference type="InterPro" id="IPR013497">
    <property type="entry name" value="Topo_IA_cen"/>
</dbReference>
<dbReference type="OrthoDB" id="9804262at2"/>
<dbReference type="GO" id="GO:0003677">
    <property type="term" value="F:DNA binding"/>
    <property type="evidence" value="ECO:0007669"/>
    <property type="project" value="UniProtKB-KW"/>
</dbReference>
<dbReference type="GO" id="GO:0003917">
    <property type="term" value="F:DNA topoisomerase type I (single strand cut, ATP-independent) activity"/>
    <property type="evidence" value="ECO:0007669"/>
    <property type="project" value="UniProtKB-UniRule"/>
</dbReference>
<keyword evidence="3" id="KW-0479">Metal-binding</keyword>
<reference evidence="14" key="1">
    <citation type="submission" date="2009-09" db="EMBL/GenBank/DDBJ databases">
        <title>The complete chromosome of Desulfohalobium retbaense DSM 5692.</title>
        <authorList>
            <consortium name="US DOE Joint Genome Institute (JGI-PGF)"/>
            <person name="Lucas S."/>
            <person name="Copeland A."/>
            <person name="Lapidus A."/>
            <person name="Glavina del Rio T."/>
            <person name="Dalin E."/>
            <person name="Tice H."/>
            <person name="Bruce D."/>
            <person name="Goodwin L."/>
            <person name="Pitluck S."/>
            <person name="Kyrpides N."/>
            <person name="Mavromatis K."/>
            <person name="Ivanova N."/>
            <person name="Mikhailova N."/>
            <person name="Munk A.C."/>
            <person name="Brettin T."/>
            <person name="Detter J.C."/>
            <person name="Han C."/>
            <person name="Tapia R."/>
            <person name="Larimer F."/>
            <person name="Land M."/>
            <person name="Hauser L."/>
            <person name="Markowitz V."/>
            <person name="Cheng J.-F."/>
            <person name="Hugenholtz P."/>
            <person name="Woyke T."/>
            <person name="Wu D."/>
            <person name="Spring S."/>
            <person name="Klenk H.-P."/>
            <person name="Eisen J.A."/>
        </authorList>
    </citation>
    <scope>NUCLEOTIDE SEQUENCE [LARGE SCALE GENOMIC DNA]</scope>
    <source>
        <strain evidence="14">DSM 5692</strain>
    </source>
</reference>
<dbReference type="eggNOG" id="COG0550">
    <property type="taxonomic scope" value="Bacteria"/>
</dbReference>
<evidence type="ECO:0000313" key="14">
    <source>
        <dbReference type="Proteomes" id="UP000001052"/>
    </source>
</evidence>
<feature type="site" description="Interaction with DNA" evidence="10">
    <location>
        <position position="140"/>
    </location>
</feature>
<dbReference type="GO" id="GO:0005694">
    <property type="term" value="C:chromosome"/>
    <property type="evidence" value="ECO:0007669"/>
    <property type="project" value="InterPro"/>
</dbReference>
<proteinExistence type="inferred from homology"/>
<dbReference type="eggNOG" id="COG0551">
    <property type="taxonomic scope" value="Bacteria"/>
</dbReference>
<sequence length="751" mass="85084">MSTDLIIVESPAKVKTIRKFLGSDYLVEASVGHVRDLPSSNLGVDEDNNFQPQYQIISGKQKVVSRLKSAAKKATTVYLAPDPDREGEAIAWHVAELLKKTNTNLKRIQFNEITSRAVKDALEHPRDLDERLFYSQQARRILDRLVGYKISPLLWKKVKRGLSAGRVQSVALRLIAERERERQQFDPQEYWVLKAHVQAAAPPPVVAELWKIGGKKPHVANETQALEIEKKVSEAGFHVESVEEKERKRHPKPPFITSTLQQDASNRLGFAAKRTMRIAQQLYEGLDLGDKGTTALITYMRTDSVRISNEARNAAQKWIVSTLGEAYYPEKPRYFKTKGSAQDAHEAIRPVDPTLTPGSIQSYLSREHFRLYKLIWERFMASQMAPARFWDTQLTLASANTLWRAKGERLIFDGYLRVYSADKSQEEVELPKVQAKDALTLEKIDKEQKFTQPPARFSEASLVRKLEELGIGRPSTYAQIISTLLDRNYVQLAKKQFVPTEMGFVVADLLTAHFPQLLDVGFTAEMEKKLDSVAEGDQDWTQLLREFTESFYPTLEKAEQEMQQVKTGVETGVSCPKCGKPVVIKFGRNGEFLACTAYPDCDFTSNFTRDEAGTIVIVEPEPQERQKVGTCPECGQDLVLKKARTGSRFIACTGYPKCKYTQSYSTGVKCPKQDCPGELVEKSSKRGKVFYACNQYPDCKTAYWNWPIAEECPTCGSPILVRKETKARGEHVACPEKGCGYWRELRDDEKH</sequence>
<dbReference type="PRINTS" id="PR00417">
    <property type="entry name" value="PRTPISMRASEI"/>
</dbReference>
<evidence type="ECO:0000256" key="8">
    <source>
        <dbReference type="ARBA" id="ARBA00023125"/>
    </source>
</evidence>
<feature type="site" description="Interaction with DNA" evidence="10">
    <location>
        <position position="155"/>
    </location>
</feature>
<comment type="function">
    <text evidence="10">Releases the supercoiling and torsional tension of DNA, which is introduced during the DNA replication and transcription, by transiently cleaving and rejoining one strand of the DNA duplex. Introduces a single-strand break via transesterification at a target site in duplex DNA. The scissile phosphodiester is attacked by the catalytic tyrosine of the enzyme, resulting in the formation of a DNA-(5'-phosphotyrosyl)-enzyme intermediate and the expulsion of a 3'-OH DNA strand. The free DNA strand then undergoes passage around the unbroken strand, thus removing DNA supercoils. Finally, in the religation step, the DNA 3'-OH attacks the covalent intermediate to expel the active-site tyrosine and restore the DNA phosphodiester backbone.</text>
</comment>
<evidence type="ECO:0000256" key="2">
    <source>
        <dbReference type="ARBA" id="ARBA00009446"/>
    </source>
</evidence>
<dbReference type="RefSeq" id="WP_015750544.1">
    <property type="nucleotide sequence ID" value="NC_013223.1"/>
</dbReference>
<keyword evidence="14" id="KW-1185">Reference proteome</keyword>
<feature type="site" description="Interaction with DNA" evidence="10">
    <location>
        <position position="487"/>
    </location>
</feature>
<feature type="domain" description="Toprim" evidence="11">
    <location>
        <begin position="3"/>
        <end position="113"/>
    </location>
</feature>
<dbReference type="Proteomes" id="UP000001052">
    <property type="component" value="Chromosome"/>
</dbReference>
<comment type="similarity">
    <text evidence="2 10">Belongs to the type IA topoisomerase family.</text>
</comment>
<dbReference type="SMART" id="SM00437">
    <property type="entry name" value="TOP1Ac"/>
    <property type="match status" value="1"/>
</dbReference>
<dbReference type="EMBL" id="CP001734">
    <property type="protein sequence ID" value="ACV67385.1"/>
    <property type="molecule type" value="Genomic_DNA"/>
</dbReference>
<dbReference type="Gene3D" id="3.30.65.10">
    <property type="entry name" value="Bacterial Topoisomerase I, domain 1"/>
    <property type="match status" value="3"/>
</dbReference>
<dbReference type="HAMAP" id="MF_00952">
    <property type="entry name" value="Topoisom_1_prok"/>
    <property type="match status" value="1"/>
</dbReference>
<dbReference type="Gene3D" id="1.10.290.10">
    <property type="entry name" value="Topoisomerase I, domain 4"/>
    <property type="match status" value="1"/>
</dbReference>
<name>C8WZB0_DESRD</name>
<dbReference type="InterPro" id="IPR000380">
    <property type="entry name" value="Topo_IA"/>
</dbReference>
<dbReference type="InterPro" id="IPR005733">
    <property type="entry name" value="TopoI_bac-type"/>
</dbReference>
<evidence type="ECO:0000256" key="1">
    <source>
        <dbReference type="ARBA" id="ARBA00000213"/>
    </source>
</evidence>
<dbReference type="SUPFAM" id="SSF56712">
    <property type="entry name" value="Prokaryotic type I DNA topoisomerase"/>
    <property type="match status" value="1"/>
</dbReference>
<reference evidence="13 14" key="2">
    <citation type="journal article" date="2010" name="Stand. Genomic Sci.">
        <title>Complete genome sequence of Desulfohalobium retbaense type strain (HR(100)).</title>
        <authorList>
            <person name="Spring S."/>
            <person name="Nolan M."/>
            <person name="Lapidus A."/>
            <person name="Glavina Del Rio T."/>
            <person name="Copeland A."/>
            <person name="Tice H."/>
            <person name="Cheng J.F."/>
            <person name="Lucas S."/>
            <person name="Land M."/>
            <person name="Chen F."/>
            <person name="Bruce D."/>
            <person name="Goodwin L."/>
            <person name="Pitluck S."/>
            <person name="Ivanova N."/>
            <person name="Mavromatis K."/>
            <person name="Mikhailova N."/>
            <person name="Pati A."/>
            <person name="Chen A."/>
            <person name="Palaniappan K."/>
            <person name="Hauser L."/>
            <person name="Chang Y.J."/>
            <person name="Jeffries C.D."/>
            <person name="Munk C."/>
            <person name="Kiss H."/>
            <person name="Chain P."/>
            <person name="Han C."/>
            <person name="Brettin T."/>
            <person name="Detter J.C."/>
            <person name="Schuler E."/>
            <person name="Goker M."/>
            <person name="Rohde M."/>
            <person name="Bristow J."/>
            <person name="Eisen J.A."/>
            <person name="Markowitz V."/>
            <person name="Hugenholtz P."/>
            <person name="Kyrpides N.C."/>
            <person name="Klenk H.P."/>
        </authorList>
    </citation>
    <scope>NUCLEOTIDE SEQUENCE [LARGE SCALE GENOMIC DNA]</scope>
    <source>
        <strain evidence="13 14">DSM 5692</strain>
    </source>
</reference>
<dbReference type="CDD" id="cd03363">
    <property type="entry name" value="TOPRIM_TopoIA_TopoI"/>
    <property type="match status" value="1"/>
</dbReference>
<accession>C8WZB0</accession>
<dbReference type="Gene3D" id="3.40.50.140">
    <property type="match status" value="1"/>
</dbReference>
<dbReference type="SMART" id="SM00493">
    <property type="entry name" value="TOPRIM"/>
    <property type="match status" value="1"/>
</dbReference>
<feature type="site" description="Interaction with DNA" evidence="10">
    <location>
        <position position="143"/>
    </location>
</feature>
<dbReference type="SMART" id="SM00436">
    <property type="entry name" value="TOP1Bc"/>
    <property type="match status" value="1"/>
</dbReference>
<dbReference type="InterPro" id="IPR013498">
    <property type="entry name" value="Topo_IA_Znf"/>
</dbReference>
<dbReference type="InterPro" id="IPR013826">
    <property type="entry name" value="Topo_IA_cen_sub3"/>
</dbReference>
<dbReference type="Pfam" id="PF01396">
    <property type="entry name" value="Zn_ribbon_Top1"/>
    <property type="match status" value="4"/>
</dbReference>
<feature type="domain" description="Topo IA-type catalytic" evidence="12">
    <location>
        <begin position="129"/>
        <end position="555"/>
    </location>
</feature>
<comment type="subunit">
    <text evidence="10">Monomer.</text>
</comment>
<feature type="active site" description="O-(5'-phospho-DNA)-tyrosine intermediate" evidence="10">
    <location>
        <position position="299"/>
    </location>
</feature>
<keyword evidence="8 10" id="KW-0238">DNA-binding</keyword>
<dbReference type="InterPro" id="IPR003602">
    <property type="entry name" value="Topo_IA_DNA-bd_dom"/>
</dbReference>
<dbReference type="EC" id="5.6.2.1" evidence="10"/>
<dbReference type="Gene3D" id="2.70.20.10">
    <property type="entry name" value="Topoisomerase I, domain 3"/>
    <property type="match status" value="1"/>
</dbReference>
<keyword evidence="9 10" id="KW-0413">Isomerase</keyword>
<dbReference type="InterPro" id="IPR023406">
    <property type="entry name" value="Topo_IA_AS"/>
</dbReference>
<keyword evidence="5" id="KW-0862">Zinc</keyword>
<feature type="site" description="Interaction with DNA" evidence="10">
    <location>
        <position position="301"/>
    </location>
</feature>
<feature type="site" description="Interaction with DNA" evidence="10">
    <location>
        <position position="33"/>
    </location>
</feature>
<dbReference type="Pfam" id="PF01751">
    <property type="entry name" value="Toprim"/>
    <property type="match status" value="1"/>
</dbReference>
<dbReference type="PANTHER" id="PTHR42785:SF1">
    <property type="entry name" value="DNA TOPOISOMERASE"/>
    <property type="match status" value="1"/>
</dbReference>
<evidence type="ECO:0000256" key="3">
    <source>
        <dbReference type="ARBA" id="ARBA00022723"/>
    </source>
</evidence>
<keyword evidence="6" id="KW-0460">Magnesium</keyword>
<dbReference type="GO" id="GO:0008270">
    <property type="term" value="F:zinc ion binding"/>
    <property type="evidence" value="ECO:0007669"/>
    <property type="project" value="UniProtKB-KW"/>
</dbReference>
<dbReference type="STRING" id="485915.Dret_0083"/>
<dbReference type="CDD" id="cd00186">
    <property type="entry name" value="TOP1Ac"/>
    <property type="match status" value="1"/>
</dbReference>
<dbReference type="PROSITE" id="PS00396">
    <property type="entry name" value="TOPO_IA_1"/>
    <property type="match status" value="1"/>
</dbReference>
<dbReference type="NCBIfam" id="TIGR01051">
    <property type="entry name" value="topA_bact"/>
    <property type="match status" value="1"/>
</dbReference>
<dbReference type="PANTHER" id="PTHR42785">
    <property type="entry name" value="DNA TOPOISOMERASE, TYPE IA, CORE"/>
    <property type="match status" value="1"/>
</dbReference>
<evidence type="ECO:0000313" key="13">
    <source>
        <dbReference type="EMBL" id="ACV67385.1"/>
    </source>
</evidence>